<dbReference type="OrthoDB" id="9803814at2"/>
<dbReference type="PANTHER" id="PTHR11629">
    <property type="entry name" value="VACUOLAR PROTON ATPASES"/>
    <property type="match status" value="1"/>
</dbReference>
<keyword evidence="5 8" id="KW-1133">Transmembrane helix</keyword>
<evidence type="ECO:0000256" key="1">
    <source>
        <dbReference type="ARBA" id="ARBA00004141"/>
    </source>
</evidence>
<keyword evidence="10" id="KW-1185">Reference proteome</keyword>
<dbReference type="Pfam" id="PF01496">
    <property type="entry name" value="V_ATPase_I"/>
    <property type="match status" value="1"/>
</dbReference>
<dbReference type="InterPro" id="IPR002490">
    <property type="entry name" value="V-ATPase_116kDa_su"/>
</dbReference>
<protein>
    <submittedName>
        <fullName evidence="9">Archaeal/vacuolar-type H+-ATPase subunit I/STV1</fullName>
    </submittedName>
</protein>
<feature type="transmembrane region" description="Helical" evidence="8">
    <location>
        <begin position="470"/>
        <end position="486"/>
    </location>
</feature>
<keyword evidence="3" id="KW-0813">Transport</keyword>
<evidence type="ECO:0000256" key="5">
    <source>
        <dbReference type="ARBA" id="ARBA00022989"/>
    </source>
</evidence>
<accession>A0A0S7C1J2</accession>
<feature type="transmembrane region" description="Helical" evidence="8">
    <location>
        <begin position="318"/>
        <end position="342"/>
    </location>
</feature>
<dbReference type="GO" id="GO:0016471">
    <property type="term" value="C:vacuolar proton-transporting V-type ATPase complex"/>
    <property type="evidence" value="ECO:0007669"/>
    <property type="project" value="TreeGrafter"/>
</dbReference>
<dbReference type="GO" id="GO:0051117">
    <property type="term" value="F:ATPase binding"/>
    <property type="evidence" value="ECO:0007669"/>
    <property type="project" value="TreeGrafter"/>
</dbReference>
<dbReference type="PANTHER" id="PTHR11629:SF63">
    <property type="entry name" value="V-TYPE PROTON ATPASE SUBUNIT A"/>
    <property type="match status" value="1"/>
</dbReference>
<evidence type="ECO:0000313" key="9">
    <source>
        <dbReference type="EMBL" id="GAP43024.1"/>
    </source>
</evidence>
<dbReference type="EMBL" id="DF968182">
    <property type="protein sequence ID" value="GAP43024.1"/>
    <property type="molecule type" value="Genomic_DNA"/>
</dbReference>
<evidence type="ECO:0000256" key="8">
    <source>
        <dbReference type="SAM" id="Phobius"/>
    </source>
</evidence>
<feature type="transmembrane region" description="Helical" evidence="8">
    <location>
        <begin position="493"/>
        <end position="512"/>
    </location>
</feature>
<feature type="transmembrane region" description="Helical" evidence="8">
    <location>
        <begin position="354"/>
        <end position="378"/>
    </location>
</feature>
<dbReference type="PATRIC" id="fig|1678841.3.peg.1328"/>
<dbReference type="GO" id="GO:0033179">
    <property type="term" value="C:proton-transporting V-type ATPase, V0 domain"/>
    <property type="evidence" value="ECO:0007669"/>
    <property type="project" value="InterPro"/>
</dbReference>
<feature type="transmembrane region" description="Helical" evidence="8">
    <location>
        <begin position="546"/>
        <end position="573"/>
    </location>
</feature>
<dbReference type="AlphaFoldDB" id="A0A0S7C1J2"/>
<comment type="similarity">
    <text evidence="2">Belongs to the V-ATPase 116 kDa subunit family.</text>
</comment>
<feature type="transmembrane region" description="Helical" evidence="8">
    <location>
        <begin position="404"/>
        <end position="424"/>
    </location>
</feature>
<feature type="transmembrane region" description="Helical" evidence="8">
    <location>
        <begin position="518"/>
        <end position="539"/>
    </location>
</feature>
<reference evidence="9" key="1">
    <citation type="journal article" date="2015" name="Genome Announc.">
        <title>Draft Genome Sequence of Bacteroidales Strain TBC1, a Novel Isolate from a Methanogenic Wastewater Treatment System.</title>
        <authorList>
            <person name="Tourlousse D.M."/>
            <person name="Matsuura N."/>
            <person name="Sun L."/>
            <person name="Toyonaga M."/>
            <person name="Kuroda K."/>
            <person name="Ohashi A."/>
            <person name="Cruz R."/>
            <person name="Yamaguchi T."/>
            <person name="Sekiguchi Y."/>
        </authorList>
    </citation>
    <scope>NUCLEOTIDE SEQUENCE [LARGE SCALE GENOMIC DNA]</scope>
    <source>
        <strain evidence="9">TBC1</strain>
    </source>
</reference>
<keyword evidence="6" id="KW-0406">Ion transport</keyword>
<gene>
    <name evidence="9" type="ORF">TBC1_111166</name>
</gene>
<dbReference type="GO" id="GO:0046961">
    <property type="term" value="F:proton-transporting ATPase activity, rotational mechanism"/>
    <property type="evidence" value="ECO:0007669"/>
    <property type="project" value="InterPro"/>
</dbReference>
<keyword evidence="4 8" id="KW-0812">Transmembrane</keyword>
<dbReference type="Proteomes" id="UP000053091">
    <property type="component" value="Unassembled WGS sequence"/>
</dbReference>
<evidence type="ECO:0000256" key="4">
    <source>
        <dbReference type="ARBA" id="ARBA00022692"/>
    </source>
</evidence>
<proteinExistence type="inferred from homology"/>
<dbReference type="GO" id="GO:0007035">
    <property type="term" value="P:vacuolar acidification"/>
    <property type="evidence" value="ECO:0007669"/>
    <property type="project" value="TreeGrafter"/>
</dbReference>
<sequence length="603" mass="66492">MIAPMKKYSFLVFHREYEEFLLKLRDMGMVHIIEKEGTLPDEIREQLQQAEQLDKLIRSLENRGVIAGPATAVEDVTVLHDEINGILNKQSALVQRQAQLRKEMAETEPWGDFSTDIIHKLGAKSIRVRLFIAPIRSWDPELTDDADIFEISRSAGMIYFAWVDTGLPFPAIDADEVRLPAHSLTELHKLKQEIVEEEAGLNARLDEIATGNLDALKAYRQQLMQDAELEKAFSTTTSEAGDKLRILEGWIPAETADVLNRFLDQEGVFYLSESPVPGDSVPILLKNKGFASKFEMLGELYALPGYKEIDLTPFFAPFYTIFFGFCLGDAGYGVLITIAALIARARVGKQLKPIASLVSYLGISTIVFGLISGTAFGINLYETSLPGYRQLQHLFTEKGTDINSLLFTLSLILGGIQIVFGMGLKAANETVQFGFRYALGTIGWIILLVGLAAVFGLSKYAGIPMETLKPAMYAVLAAGGILVLFMNTPGKNLLMNFGIGLWNSYNMVTGVLGDLLSYIRLFALGISSAILGFVFNSLALSVGTSIIGIIFMVIILVIGHSINIFMAGLGSFVHPMRLTFVEFYKNAGFSGGGRKYQPFRKLT</sequence>
<evidence type="ECO:0000256" key="6">
    <source>
        <dbReference type="ARBA" id="ARBA00023065"/>
    </source>
</evidence>
<evidence type="ECO:0000256" key="2">
    <source>
        <dbReference type="ARBA" id="ARBA00009904"/>
    </source>
</evidence>
<evidence type="ECO:0000256" key="3">
    <source>
        <dbReference type="ARBA" id="ARBA00022448"/>
    </source>
</evidence>
<name>A0A0S7C1J2_9BACT</name>
<comment type="subcellular location">
    <subcellularLocation>
        <location evidence="1">Membrane</location>
        <topology evidence="1">Multi-pass membrane protein</topology>
    </subcellularLocation>
</comment>
<organism evidence="9">
    <name type="scientific">Lentimicrobium saccharophilum</name>
    <dbReference type="NCBI Taxonomy" id="1678841"/>
    <lineage>
        <taxon>Bacteria</taxon>
        <taxon>Pseudomonadati</taxon>
        <taxon>Bacteroidota</taxon>
        <taxon>Bacteroidia</taxon>
        <taxon>Bacteroidales</taxon>
        <taxon>Lentimicrobiaceae</taxon>
        <taxon>Lentimicrobium</taxon>
    </lineage>
</organism>
<feature type="transmembrane region" description="Helical" evidence="8">
    <location>
        <begin position="436"/>
        <end position="458"/>
    </location>
</feature>
<keyword evidence="7 8" id="KW-0472">Membrane</keyword>
<dbReference type="STRING" id="1678841.TBC1_111166"/>
<evidence type="ECO:0000256" key="7">
    <source>
        <dbReference type="ARBA" id="ARBA00023136"/>
    </source>
</evidence>
<evidence type="ECO:0000313" key="10">
    <source>
        <dbReference type="Proteomes" id="UP000053091"/>
    </source>
</evidence>